<comment type="caution">
    <text evidence="1">The sequence shown here is derived from an EMBL/GenBank/DDBJ whole genome shotgun (WGS) entry which is preliminary data.</text>
</comment>
<gene>
    <name evidence="1" type="ORF">S12H4_43286</name>
</gene>
<accession>X1V3J6</accession>
<sequence>MLQPLLDLGRAGSIGAIIHDLTLRLNHLSLAFRACRALFLFIKNLLLERKFLFFATAFTYYRTHYLRYHLTRP</sequence>
<dbReference type="EMBL" id="BARW01026556">
    <property type="protein sequence ID" value="GAJ06746.1"/>
    <property type="molecule type" value="Genomic_DNA"/>
</dbReference>
<protein>
    <submittedName>
        <fullName evidence="1">Uncharacterized protein</fullName>
    </submittedName>
</protein>
<reference evidence="1" key="1">
    <citation type="journal article" date="2014" name="Front. Microbiol.">
        <title>High frequency of phylogenetically diverse reductive dehalogenase-homologous genes in deep subseafloor sedimentary metagenomes.</title>
        <authorList>
            <person name="Kawai M."/>
            <person name="Futagami T."/>
            <person name="Toyoda A."/>
            <person name="Takaki Y."/>
            <person name="Nishi S."/>
            <person name="Hori S."/>
            <person name="Arai W."/>
            <person name="Tsubouchi T."/>
            <person name="Morono Y."/>
            <person name="Uchiyama I."/>
            <person name="Ito T."/>
            <person name="Fujiyama A."/>
            <person name="Inagaki F."/>
            <person name="Takami H."/>
        </authorList>
    </citation>
    <scope>NUCLEOTIDE SEQUENCE</scope>
    <source>
        <strain evidence="1">Expedition CK06-06</strain>
    </source>
</reference>
<dbReference type="AlphaFoldDB" id="X1V3J6"/>
<evidence type="ECO:0000313" key="1">
    <source>
        <dbReference type="EMBL" id="GAJ06746.1"/>
    </source>
</evidence>
<feature type="non-terminal residue" evidence="1">
    <location>
        <position position="73"/>
    </location>
</feature>
<organism evidence="1">
    <name type="scientific">marine sediment metagenome</name>
    <dbReference type="NCBI Taxonomy" id="412755"/>
    <lineage>
        <taxon>unclassified sequences</taxon>
        <taxon>metagenomes</taxon>
        <taxon>ecological metagenomes</taxon>
    </lineage>
</organism>
<proteinExistence type="predicted"/>
<name>X1V3J6_9ZZZZ</name>